<dbReference type="InterPro" id="IPR038718">
    <property type="entry name" value="SNF2-like_sf"/>
</dbReference>
<dbReference type="Proteomes" id="UP001651880">
    <property type="component" value="Unassembled WGS sequence"/>
</dbReference>
<dbReference type="SMART" id="SM00487">
    <property type="entry name" value="DEXDc"/>
    <property type="match status" value="1"/>
</dbReference>
<sequence>MFKFSISDSDILENTVNTATYARGLAYYSSNRVRNFSFDEDSLTIVADVIGSKKYRVKIELYQDSTVADYECECPAYYEYDGICKHIVAVLKAAQGFFGKKGDMIKSDKKPLQINPNKEIFNFFDALQVKPALKEIKLKLLLEMEGGYRRNNFSIELRIGEERLYVVKSLKDFIKDLNERKLIQYGKSFTFDPDEHGFSEADQQIIKLIKEQYDNEQVIMAMSSYGYGNPSAFKGRKLYISDTILMRLFEILKDKPFDFKFFDSDMTDMKVWEEDIPLKFRLYNKNENMVLNLSIDDSLYPLTKGGEYFLCEGKIYKPSHKQKQAFVPFFNSMVAKHNQEMVFSSHDKERFVSEILPYIKKAGEVYIDPNLERSFYQQELNSRVYFDKLDSGISARIEFCYGEEVVDPFLAKSDDSPNGRILIRDAEKERNIIGLLEKAEFKILKDKVYLEEEDKIFIFLNEILPQLQKLSKVYYSDAFKRMTIKDPRSFSGRVRLNEGSDLLQFSFTFEGVDRDELQSIFNSIREKKKYHRLKDGSFMPLEASEIIEVSELLEHLHISGNDLKGETLELPKYRALYLDKKLRESNLVNIERNIAFKQMVQNIQEPKDMDFEIPGDLGNILRDYQKVGFKWLKTLAAYGLGGILADDMGLGKTLEALAFIVSEKEKGVEPVLVVAPTSLIYNWQAEARKFVPDMNVMVVAGLPKDRQELLKDVTGADMVVTSYPLIRRDIDLYRGMKFSYCFLDEAQHIKNPDSINAKSVKILKAKGFFALTGTPIENSLTELWSIFDFILPGYLLSHGKFVKKYEKPIIREKDEKALRELGKQIKPFVLRRMKKEVLKELPEKIESKMVSELTDEQKKIYMAYLEQAKGEVSKEIEDKGLERSQIKILAVLTRLRQICCHPGLFIDNYTGGSGKMLLLEELLEEALASGHRILLFSQFTSMLSIIRKHLEKQKIEYFYLDGSTKSELRGEMVQSFNNGIGKVFLISLKAGGTGLNLTGADMVIHFDPWWNPAVEDQASDRAYRIGQKNVVYVVKLITRGTIEEKVFELQQKKKEMIEAVIQPGETMLAKMTPQEIIGLFQ</sequence>
<name>A0ABT1NKA8_9FIRM</name>
<dbReference type="EMBL" id="JAJEKE010000028">
    <property type="protein sequence ID" value="MCQ1531705.1"/>
    <property type="molecule type" value="Genomic_DNA"/>
</dbReference>
<dbReference type="InterPro" id="IPR014001">
    <property type="entry name" value="Helicase_ATP-bd"/>
</dbReference>
<keyword evidence="2" id="KW-0479">Metal-binding</keyword>
<evidence type="ECO:0000256" key="1">
    <source>
        <dbReference type="ARBA" id="ARBA00022801"/>
    </source>
</evidence>
<dbReference type="SUPFAM" id="SSF52540">
    <property type="entry name" value="P-loop containing nucleoside triphosphate hydrolases"/>
    <property type="match status" value="2"/>
</dbReference>
<dbReference type="PANTHER" id="PTHR10799">
    <property type="entry name" value="SNF2/RAD54 HELICASE FAMILY"/>
    <property type="match status" value="1"/>
</dbReference>
<keyword evidence="1" id="KW-0378">Hydrolase</keyword>
<proteinExistence type="predicted"/>
<dbReference type="InterPro" id="IPR013663">
    <property type="entry name" value="Helicase_SWF/SNF/SWI_bac"/>
</dbReference>
<dbReference type="Gene3D" id="3.40.50.10810">
    <property type="entry name" value="Tandem AAA-ATPase domain"/>
    <property type="match status" value="1"/>
</dbReference>
<feature type="domain" description="Helicase C-terminal" evidence="5">
    <location>
        <begin position="918"/>
        <end position="1072"/>
    </location>
</feature>
<dbReference type="Pfam" id="PF00176">
    <property type="entry name" value="SNF2-rel_dom"/>
    <property type="match status" value="1"/>
</dbReference>
<dbReference type="Pfam" id="PF08455">
    <property type="entry name" value="SNF2_assoc"/>
    <property type="match status" value="1"/>
</dbReference>
<dbReference type="Pfam" id="PF00271">
    <property type="entry name" value="Helicase_C"/>
    <property type="match status" value="1"/>
</dbReference>
<evidence type="ECO:0000259" key="5">
    <source>
        <dbReference type="PROSITE" id="PS51194"/>
    </source>
</evidence>
<dbReference type="Gene3D" id="3.40.50.300">
    <property type="entry name" value="P-loop containing nucleotide triphosphate hydrolases"/>
    <property type="match status" value="1"/>
</dbReference>
<accession>A0ABT1NKA8</accession>
<keyword evidence="6" id="KW-0547">Nucleotide-binding</keyword>
<keyword evidence="2" id="KW-0862">Zinc</keyword>
<dbReference type="CDD" id="cd18012">
    <property type="entry name" value="DEXQc_arch_SWI2_SNF2"/>
    <property type="match status" value="1"/>
</dbReference>
<dbReference type="PROSITE" id="PS51194">
    <property type="entry name" value="HELICASE_CTER"/>
    <property type="match status" value="1"/>
</dbReference>
<gene>
    <name evidence="6" type="ORF">LJD61_19490</name>
</gene>
<protein>
    <submittedName>
        <fullName evidence="6">DEAD/DEAH box helicase</fullName>
    </submittedName>
</protein>
<feature type="domain" description="Helicase ATP-binding" evidence="4">
    <location>
        <begin position="633"/>
        <end position="793"/>
    </location>
</feature>
<dbReference type="InterPro" id="IPR001650">
    <property type="entry name" value="Helicase_C-like"/>
</dbReference>
<dbReference type="GO" id="GO:0004386">
    <property type="term" value="F:helicase activity"/>
    <property type="evidence" value="ECO:0007669"/>
    <property type="project" value="UniProtKB-KW"/>
</dbReference>
<dbReference type="InterPro" id="IPR007527">
    <property type="entry name" value="Znf_SWIM"/>
</dbReference>
<dbReference type="InterPro" id="IPR000330">
    <property type="entry name" value="SNF2_N"/>
</dbReference>
<keyword evidence="7" id="KW-1185">Reference proteome</keyword>
<dbReference type="PROSITE" id="PS50966">
    <property type="entry name" value="ZF_SWIM"/>
    <property type="match status" value="1"/>
</dbReference>
<evidence type="ECO:0000259" key="3">
    <source>
        <dbReference type="PROSITE" id="PS50966"/>
    </source>
</evidence>
<keyword evidence="2" id="KW-0863">Zinc-finger</keyword>
<dbReference type="InterPro" id="IPR027417">
    <property type="entry name" value="P-loop_NTPase"/>
</dbReference>
<dbReference type="PROSITE" id="PS51192">
    <property type="entry name" value="HELICASE_ATP_BIND_1"/>
    <property type="match status" value="1"/>
</dbReference>
<keyword evidence="6" id="KW-0347">Helicase</keyword>
<dbReference type="SMART" id="SM00490">
    <property type="entry name" value="HELICc"/>
    <property type="match status" value="1"/>
</dbReference>
<dbReference type="CDD" id="cd18793">
    <property type="entry name" value="SF2_C_SNF"/>
    <property type="match status" value="1"/>
</dbReference>
<evidence type="ECO:0000313" key="6">
    <source>
        <dbReference type="EMBL" id="MCQ1531705.1"/>
    </source>
</evidence>
<dbReference type="RefSeq" id="WP_255229265.1">
    <property type="nucleotide sequence ID" value="NZ_JAJEKE010000028.1"/>
</dbReference>
<evidence type="ECO:0000256" key="2">
    <source>
        <dbReference type="PROSITE-ProRule" id="PRU00325"/>
    </source>
</evidence>
<dbReference type="Pfam" id="PF04434">
    <property type="entry name" value="SWIM"/>
    <property type="match status" value="1"/>
</dbReference>
<evidence type="ECO:0000259" key="4">
    <source>
        <dbReference type="PROSITE" id="PS51192"/>
    </source>
</evidence>
<reference evidence="6 7" key="1">
    <citation type="submission" date="2021-10" db="EMBL/GenBank/DDBJ databases">
        <title>Lutispora strain m25 sp. nov., a thermophilic, non-spore-forming bacterium isolated from a lab-scale methanogenic bioreactor digesting anaerobic sludge.</title>
        <authorList>
            <person name="El Houari A."/>
            <person name="Mcdonald J."/>
        </authorList>
    </citation>
    <scope>NUCLEOTIDE SEQUENCE [LARGE SCALE GENOMIC DNA]</scope>
    <source>
        <strain evidence="7">m25</strain>
    </source>
</reference>
<organism evidence="6 7">
    <name type="scientific">Lutispora saccharofermentans</name>
    <dbReference type="NCBI Taxonomy" id="3024236"/>
    <lineage>
        <taxon>Bacteria</taxon>
        <taxon>Bacillati</taxon>
        <taxon>Bacillota</taxon>
        <taxon>Clostridia</taxon>
        <taxon>Lutisporales</taxon>
        <taxon>Lutisporaceae</taxon>
        <taxon>Lutispora</taxon>
    </lineage>
</organism>
<dbReference type="InterPro" id="IPR049730">
    <property type="entry name" value="SNF2/RAD54-like_C"/>
</dbReference>
<evidence type="ECO:0000313" key="7">
    <source>
        <dbReference type="Proteomes" id="UP001651880"/>
    </source>
</evidence>
<comment type="caution">
    <text evidence="6">The sequence shown here is derived from an EMBL/GenBank/DDBJ whole genome shotgun (WGS) entry which is preliminary data.</text>
</comment>
<keyword evidence="6" id="KW-0067">ATP-binding</keyword>
<feature type="domain" description="SWIM-type" evidence="3">
    <location>
        <begin position="55"/>
        <end position="95"/>
    </location>
</feature>